<dbReference type="InterPro" id="IPR041679">
    <property type="entry name" value="DNA2/NAM7-like_C"/>
</dbReference>
<evidence type="ECO:0000256" key="2">
    <source>
        <dbReference type="ARBA" id="ARBA00022801"/>
    </source>
</evidence>
<dbReference type="PANTHER" id="PTHR43788">
    <property type="entry name" value="DNA2/NAM7 HELICASE FAMILY MEMBER"/>
    <property type="match status" value="1"/>
</dbReference>
<dbReference type="GO" id="GO:0016787">
    <property type="term" value="F:hydrolase activity"/>
    <property type="evidence" value="ECO:0007669"/>
    <property type="project" value="UniProtKB-KW"/>
</dbReference>
<evidence type="ECO:0000256" key="3">
    <source>
        <dbReference type="ARBA" id="ARBA00022806"/>
    </source>
</evidence>
<evidence type="ECO:0000256" key="4">
    <source>
        <dbReference type="ARBA" id="ARBA00022840"/>
    </source>
</evidence>
<keyword evidence="3" id="KW-0347">Helicase</keyword>
<dbReference type="InterPro" id="IPR027417">
    <property type="entry name" value="P-loop_NTPase"/>
</dbReference>
<dbReference type="InterPro" id="IPR047187">
    <property type="entry name" value="SF1_C_Upf1"/>
</dbReference>
<evidence type="ECO:0000313" key="7">
    <source>
        <dbReference type="Proteomes" id="UP001310594"/>
    </source>
</evidence>
<comment type="caution">
    <text evidence="6">The sequence shown here is derived from an EMBL/GenBank/DDBJ whole genome shotgun (WGS) entry which is preliminary data.</text>
</comment>
<gene>
    <name evidence="6" type="primary">DNA2</name>
    <name evidence="6" type="ORF">LTR97_007736</name>
</gene>
<dbReference type="CDD" id="cd18808">
    <property type="entry name" value="SF1_C_Upf1"/>
    <property type="match status" value="1"/>
</dbReference>
<protein>
    <submittedName>
        <fullName evidence="6">Tripartite DNA replication factor</fullName>
    </submittedName>
</protein>
<dbReference type="GO" id="GO:0005524">
    <property type="term" value="F:ATP binding"/>
    <property type="evidence" value="ECO:0007669"/>
    <property type="project" value="UniProtKB-KW"/>
</dbReference>
<dbReference type="Pfam" id="PF13087">
    <property type="entry name" value="AAA_12"/>
    <property type="match status" value="1"/>
</dbReference>
<dbReference type="GO" id="GO:0043139">
    <property type="term" value="F:5'-3' DNA helicase activity"/>
    <property type="evidence" value="ECO:0007669"/>
    <property type="project" value="TreeGrafter"/>
</dbReference>
<dbReference type="AlphaFoldDB" id="A0AAN7ZZD4"/>
<sequence>MALLGNITRLKKVILGGDPAHVVEKSALQRIQEVYPHFSRIELNENYRDHHSTFAASSKIFYDGKMIAGGDPARWNTALATKLFINVPGISEPEPNGTSYYNPNGVMATVIFVQMLVDSGVKPKEVGVISMYSEDVRQIRQELVNRGIEGVEVSTVDGSQGSEKEVIVVHFVAAFPHRQDSFALVKRPQRLNVASTRARQCQFLVGNMDCWMHWQRNLPVPALSTDKIRELMAWVHEKGQIMDWVKVDKRRYR</sequence>
<name>A0AAN7ZZD4_9PEZI</name>
<organism evidence="6 7">
    <name type="scientific">Elasticomyces elasticus</name>
    <dbReference type="NCBI Taxonomy" id="574655"/>
    <lineage>
        <taxon>Eukaryota</taxon>
        <taxon>Fungi</taxon>
        <taxon>Dikarya</taxon>
        <taxon>Ascomycota</taxon>
        <taxon>Pezizomycotina</taxon>
        <taxon>Dothideomycetes</taxon>
        <taxon>Dothideomycetidae</taxon>
        <taxon>Mycosphaerellales</taxon>
        <taxon>Teratosphaeriaceae</taxon>
        <taxon>Elasticomyces</taxon>
    </lineage>
</organism>
<dbReference type="Gene3D" id="3.40.50.300">
    <property type="entry name" value="P-loop containing nucleotide triphosphate hydrolases"/>
    <property type="match status" value="1"/>
</dbReference>
<keyword evidence="1" id="KW-0547">Nucleotide-binding</keyword>
<dbReference type="Proteomes" id="UP001310594">
    <property type="component" value="Unassembled WGS sequence"/>
</dbReference>
<evidence type="ECO:0000256" key="1">
    <source>
        <dbReference type="ARBA" id="ARBA00022741"/>
    </source>
</evidence>
<accession>A0AAN7ZZD4</accession>
<dbReference type="SUPFAM" id="SSF52540">
    <property type="entry name" value="P-loop containing nucleoside triphosphate hydrolases"/>
    <property type="match status" value="1"/>
</dbReference>
<dbReference type="PANTHER" id="PTHR43788:SF8">
    <property type="entry name" value="DNA-BINDING PROTEIN SMUBP-2"/>
    <property type="match status" value="1"/>
</dbReference>
<feature type="domain" description="DNA2/NAM7 helicase-like C-terminal" evidence="5">
    <location>
        <begin position="24"/>
        <end position="208"/>
    </location>
</feature>
<dbReference type="EMBL" id="JAVRQU010000012">
    <property type="protein sequence ID" value="KAK5696435.1"/>
    <property type="molecule type" value="Genomic_DNA"/>
</dbReference>
<proteinExistence type="predicted"/>
<reference evidence="6" key="1">
    <citation type="submission" date="2023-08" db="EMBL/GenBank/DDBJ databases">
        <title>Black Yeasts Isolated from many extreme environments.</title>
        <authorList>
            <person name="Coleine C."/>
            <person name="Stajich J.E."/>
            <person name="Selbmann L."/>
        </authorList>
    </citation>
    <scope>NUCLEOTIDE SEQUENCE</scope>
    <source>
        <strain evidence="6">CCFEE 5810</strain>
    </source>
</reference>
<keyword evidence="2" id="KW-0378">Hydrolase</keyword>
<keyword evidence="4" id="KW-0067">ATP-binding</keyword>
<evidence type="ECO:0000259" key="5">
    <source>
        <dbReference type="Pfam" id="PF13087"/>
    </source>
</evidence>
<dbReference type="InterPro" id="IPR050534">
    <property type="entry name" value="Coronavir_polyprotein_1ab"/>
</dbReference>
<evidence type="ECO:0000313" key="6">
    <source>
        <dbReference type="EMBL" id="KAK5696435.1"/>
    </source>
</evidence>